<comment type="caution">
    <text evidence="9">The sequence shown here is derived from an EMBL/GenBank/DDBJ whole genome shotgun (WGS) entry which is preliminary data.</text>
</comment>
<feature type="domain" description="Myb-like" evidence="6">
    <location>
        <begin position="322"/>
        <end position="374"/>
    </location>
</feature>
<sequence>MSAPAVSAITISPNHNSSKVDQSQSQIYKDDLSGDWNLQIGTDQNSPVFSAIHPTNESCTSRLPEAADAFSITRNYHQVFYPYSYFPRNYMGDFGGSNLYSNNQRYHQVVVSSVIPPIFTDPFVNLTSTTPPTSESPTSSFSSTELKNNTSSSNSRLQVISPQFSLISSLANSSIIQPIITNQDDFTDSAVPQYETSASIRQPLADQEYTQNNHQFPSSFGHVSLSRKGPYPPQIRTRPIRNAAVASNTKRYVDRDSTSSESSSPSPPDFPKSKKARHSYLPITTTTAVTAITPDETGAAKIDEGGPIRTTTATTLGESVYNKWTPEEDRILHSAIARVTKNNASEVAGKWVRVAQLVPNRTPIQCSARWSGALNRNIVRGKWTSDEDKLLLEAVGQEMGRIGNGSVVADTSDLNWQGISKAVPGRTGVQCAARYQEALCPGIRKGKWSEEEDVLLKQGLMQYGKSWVKIAASVPNRTQRQCRTRWLQIYPKMSTDEKEEMEQLCGTPIAVNKKS</sequence>
<evidence type="ECO:0000256" key="5">
    <source>
        <dbReference type="SAM" id="MobiDB-lite"/>
    </source>
</evidence>
<evidence type="ECO:0000259" key="8">
    <source>
        <dbReference type="PROSITE" id="PS51294"/>
    </source>
</evidence>
<dbReference type="InterPro" id="IPR009057">
    <property type="entry name" value="Homeodomain-like_sf"/>
</dbReference>
<evidence type="ECO:0000313" key="10">
    <source>
        <dbReference type="Proteomes" id="UP001211907"/>
    </source>
</evidence>
<organism evidence="9 10">
    <name type="scientific">Physocladia obscura</name>
    <dbReference type="NCBI Taxonomy" id="109957"/>
    <lineage>
        <taxon>Eukaryota</taxon>
        <taxon>Fungi</taxon>
        <taxon>Fungi incertae sedis</taxon>
        <taxon>Chytridiomycota</taxon>
        <taxon>Chytridiomycota incertae sedis</taxon>
        <taxon>Chytridiomycetes</taxon>
        <taxon>Chytridiales</taxon>
        <taxon>Chytriomycetaceae</taxon>
        <taxon>Physocladia</taxon>
    </lineage>
</organism>
<evidence type="ECO:0000256" key="1">
    <source>
        <dbReference type="ARBA" id="ARBA00023015"/>
    </source>
</evidence>
<dbReference type="InterPro" id="IPR051575">
    <property type="entry name" value="Myb-like_DNA-bd"/>
</dbReference>
<gene>
    <name evidence="9" type="ORF">HK100_008994</name>
</gene>
<feature type="domain" description="Myb-like" evidence="6">
    <location>
        <begin position="440"/>
        <end position="490"/>
    </location>
</feature>
<keyword evidence="4" id="KW-0539">Nucleus</keyword>
<feature type="compositionally biased region" description="Low complexity" evidence="5">
    <location>
        <begin position="129"/>
        <end position="145"/>
    </location>
</feature>
<protein>
    <submittedName>
        <fullName evidence="9">Uncharacterized protein</fullName>
    </submittedName>
</protein>
<dbReference type="Pfam" id="PF00249">
    <property type="entry name" value="Myb_DNA-binding"/>
    <property type="match status" value="1"/>
</dbReference>
<dbReference type="Gene3D" id="1.10.10.60">
    <property type="entry name" value="Homeodomain-like"/>
    <property type="match status" value="3"/>
</dbReference>
<keyword evidence="3" id="KW-0804">Transcription</keyword>
<feature type="region of interest" description="Disordered" evidence="5">
    <location>
        <begin position="212"/>
        <end position="279"/>
    </location>
</feature>
<evidence type="ECO:0000256" key="4">
    <source>
        <dbReference type="ARBA" id="ARBA00023242"/>
    </source>
</evidence>
<evidence type="ECO:0000256" key="2">
    <source>
        <dbReference type="ARBA" id="ARBA00023125"/>
    </source>
</evidence>
<keyword evidence="1" id="KW-0805">Transcription regulation</keyword>
<feature type="domain" description="HTH myb-type" evidence="8">
    <location>
        <begin position="441"/>
        <end position="494"/>
    </location>
</feature>
<dbReference type="Proteomes" id="UP001211907">
    <property type="component" value="Unassembled WGS sequence"/>
</dbReference>
<feature type="domain" description="Myb-like" evidence="6">
    <location>
        <begin position="375"/>
        <end position="439"/>
    </location>
</feature>
<feature type="compositionally biased region" description="Polar residues" evidence="5">
    <location>
        <begin position="9"/>
        <end position="23"/>
    </location>
</feature>
<dbReference type="PROSITE" id="PS50090">
    <property type="entry name" value="MYB_LIKE"/>
    <property type="match status" value="3"/>
</dbReference>
<evidence type="ECO:0000256" key="3">
    <source>
        <dbReference type="ARBA" id="ARBA00023163"/>
    </source>
</evidence>
<evidence type="ECO:0000259" key="6">
    <source>
        <dbReference type="PROSITE" id="PS50090"/>
    </source>
</evidence>
<dbReference type="PANTHER" id="PTHR46621:SF1">
    <property type="entry name" value="SNRNA-ACTIVATING PROTEIN COMPLEX SUBUNIT 4"/>
    <property type="match status" value="1"/>
</dbReference>
<dbReference type="CDD" id="cd00167">
    <property type="entry name" value="SANT"/>
    <property type="match status" value="3"/>
</dbReference>
<dbReference type="GO" id="GO:0042796">
    <property type="term" value="P:snRNA transcription by RNA polymerase III"/>
    <property type="evidence" value="ECO:0007669"/>
    <property type="project" value="TreeGrafter"/>
</dbReference>
<dbReference type="GO" id="GO:0019185">
    <property type="term" value="C:snRNA-activating protein complex"/>
    <property type="evidence" value="ECO:0007669"/>
    <property type="project" value="TreeGrafter"/>
</dbReference>
<evidence type="ECO:0000259" key="7">
    <source>
        <dbReference type="PROSITE" id="PS51293"/>
    </source>
</evidence>
<feature type="region of interest" description="Disordered" evidence="5">
    <location>
        <begin position="1"/>
        <end position="23"/>
    </location>
</feature>
<dbReference type="SMART" id="SM00717">
    <property type="entry name" value="SANT"/>
    <property type="match status" value="3"/>
</dbReference>
<dbReference type="GO" id="GO:0001006">
    <property type="term" value="F:RNA polymerase III type 3 promoter sequence-specific DNA binding"/>
    <property type="evidence" value="ECO:0007669"/>
    <property type="project" value="TreeGrafter"/>
</dbReference>
<reference evidence="9" key="1">
    <citation type="submission" date="2020-05" db="EMBL/GenBank/DDBJ databases">
        <title>Phylogenomic resolution of chytrid fungi.</title>
        <authorList>
            <person name="Stajich J.E."/>
            <person name="Amses K."/>
            <person name="Simmons R."/>
            <person name="Seto K."/>
            <person name="Myers J."/>
            <person name="Bonds A."/>
            <person name="Quandt C.A."/>
            <person name="Barry K."/>
            <person name="Liu P."/>
            <person name="Grigoriev I."/>
            <person name="Longcore J.E."/>
            <person name="James T.Y."/>
        </authorList>
    </citation>
    <scope>NUCLEOTIDE SEQUENCE</scope>
    <source>
        <strain evidence="9">JEL0513</strain>
    </source>
</reference>
<dbReference type="InterPro" id="IPR001005">
    <property type="entry name" value="SANT/Myb"/>
</dbReference>
<name>A0AAD5TBV5_9FUNG</name>
<dbReference type="PANTHER" id="PTHR46621">
    <property type="entry name" value="SNRNA-ACTIVATING PROTEIN COMPLEX SUBUNIT 4"/>
    <property type="match status" value="1"/>
</dbReference>
<dbReference type="AlphaFoldDB" id="A0AAD5TBV5"/>
<dbReference type="GO" id="GO:0042795">
    <property type="term" value="P:snRNA transcription by RNA polymerase II"/>
    <property type="evidence" value="ECO:0007669"/>
    <property type="project" value="TreeGrafter"/>
</dbReference>
<accession>A0AAD5TBV5</accession>
<dbReference type="GO" id="GO:0000978">
    <property type="term" value="F:RNA polymerase II cis-regulatory region sequence-specific DNA binding"/>
    <property type="evidence" value="ECO:0007669"/>
    <property type="project" value="TreeGrafter"/>
</dbReference>
<feature type="region of interest" description="Disordered" evidence="5">
    <location>
        <begin position="129"/>
        <end position="154"/>
    </location>
</feature>
<dbReference type="InterPro" id="IPR017930">
    <property type="entry name" value="Myb_dom"/>
</dbReference>
<proteinExistence type="predicted"/>
<feature type="domain" description="SANT" evidence="7">
    <location>
        <begin position="443"/>
        <end position="495"/>
    </location>
</feature>
<dbReference type="Pfam" id="PF13921">
    <property type="entry name" value="Myb_DNA-bind_6"/>
    <property type="match status" value="1"/>
</dbReference>
<dbReference type="EMBL" id="JADGJH010000045">
    <property type="protein sequence ID" value="KAJ3140823.1"/>
    <property type="molecule type" value="Genomic_DNA"/>
</dbReference>
<dbReference type="InterPro" id="IPR017884">
    <property type="entry name" value="SANT_dom"/>
</dbReference>
<dbReference type="PROSITE" id="PS51294">
    <property type="entry name" value="HTH_MYB"/>
    <property type="match status" value="2"/>
</dbReference>
<evidence type="ECO:0000313" key="9">
    <source>
        <dbReference type="EMBL" id="KAJ3140823.1"/>
    </source>
</evidence>
<keyword evidence="2" id="KW-0238">DNA-binding</keyword>
<dbReference type="SUPFAM" id="SSF46689">
    <property type="entry name" value="Homeodomain-like"/>
    <property type="match status" value="2"/>
</dbReference>
<dbReference type="PROSITE" id="PS51293">
    <property type="entry name" value="SANT"/>
    <property type="match status" value="1"/>
</dbReference>
<feature type="domain" description="HTH myb-type" evidence="8">
    <location>
        <begin position="323"/>
        <end position="378"/>
    </location>
</feature>
<keyword evidence="10" id="KW-1185">Reference proteome</keyword>